<dbReference type="Pfam" id="PF13456">
    <property type="entry name" value="RVT_3"/>
    <property type="match status" value="1"/>
</dbReference>
<evidence type="ECO:0000313" key="2">
    <source>
        <dbReference type="EMBL" id="MCI57891.1"/>
    </source>
</evidence>
<evidence type="ECO:0000259" key="1">
    <source>
        <dbReference type="Pfam" id="PF13456"/>
    </source>
</evidence>
<dbReference type="InterPro" id="IPR002156">
    <property type="entry name" value="RNaseH_domain"/>
</dbReference>
<dbReference type="AlphaFoldDB" id="A0A392T9W3"/>
<keyword evidence="3" id="KW-1185">Reference proteome</keyword>
<name>A0A392T9W3_9FABA</name>
<sequence>EFIQANTSFKSAILSPKEAEAFGLVEAISWLQKLGIHRVAIEMGCKSVADDGIN</sequence>
<evidence type="ECO:0000313" key="3">
    <source>
        <dbReference type="Proteomes" id="UP000265520"/>
    </source>
</evidence>
<accession>A0A392T9W3</accession>
<protein>
    <recommendedName>
        <fullName evidence="1">RNase H type-1 domain-containing protein</fullName>
    </recommendedName>
</protein>
<organism evidence="2 3">
    <name type="scientific">Trifolium medium</name>
    <dbReference type="NCBI Taxonomy" id="97028"/>
    <lineage>
        <taxon>Eukaryota</taxon>
        <taxon>Viridiplantae</taxon>
        <taxon>Streptophyta</taxon>
        <taxon>Embryophyta</taxon>
        <taxon>Tracheophyta</taxon>
        <taxon>Spermatophyta</taxon>
        <taxon>Magnoliopsida</taxon>
        <taxon>eudicotyledons</taxon>
        <taxon>Gunneridae</taxon>
        <taxon>Pentapetalae</taxon>
        <taxon>rosids</taxon>
        <taxon>fabids</taxon>
        <taxon>Fabales</taxon>
        <taxon>Fabaceae</taxon>
        <taxon>Papilionoideae</taxon>
        <taxon>50 kb inversion clade</taxon>
        <taxon>NPAAA clade</taxon>
        <taxon>Hologalegina</taxon>
        <taxon>IRL clade</taxon>
        <taxon>Trifolieae</taxon>
        <taxon>Trifolium</taxon>
    </lineage>
</organism>
<dbReference type="GO" id="GO:0003676">
    <property type="term" value="F:nucleic acid binding"/>
    <property type="evidence" value="ECO:0007669"/>
    <property type="project" value="InterPro"/>
</dbReference>
<comment type="caution">
    <text evidence="2">The sequence shown here is derived from an EMBL/GenBank/DDBJ whole genome shotgun (WGS) entry which is preliminary data.</text>
</comment>
<proteinExistence type="predicted"/>
<dbReference type="Proteomes" id="UP000265520">
    <property type="component" value="Unassembled WGS sequence"/>
</dbReference>
<dbReference type="GO" id="GO:0004523">
    <property type="term" value="F:RNA-DNA hybrid ribonuclease activity"/>
    <property type="evidence" value="ECO:0007669"/>
    <property type="project" value="InterPro"/>
</dbReference>
<feature type="non-terminal residue" evidence="2">
    <location>
        <position position="1"/>
    </location>
</feature>
<feature type="domain" description="RNase H type-1" evidence="1">
    <location>
        <begin position="11"/>
        <end position="50"/>
    </location>
</feature>
<reference evidence="2 3" key="1">
    <citation type="journal article" date="2018" name="Front. Plant Sci.">
        <title>Red Clover (Trifolium pratense) and Zigzag Clover (T. medium) - A Picture of Genomic Similarities and Differences.</title>
        <authorList>
            <person name="Dluhosova J."/>
            <person name="Istvanek J."/>
            <person name="Nedelnik J."/>
            <person name="Repkova J."/>
        </authorList>
    </citation>
    <scope>NUCLEOTIDE SEQUENCE [LARGE SCALE GENOMIC DNA]</scope>
    <source>
        <strain evidence="3">cv. 10/8</strain>
        <tissue evidence="2">Leaf</tissue>
    </source>
</reference>
<dbReference type="EMBL" id="LXQA010536814">
    <property type="protein sequence ID" value="MCI57891.1"/>
    <property type="molecule type" value="Genomic_DNA"/>
</dbReference>